<dbReference type="Proteomes" id="UP001279553">
    <property type="component" value="Unassembled WGS sequence"/>
</dbReference>
<keyword evidence="4" id="KW-1185">Reference proteome</keyword>
<dbReference type="AlphaFoldDB" id="A0AAW9DKX2"/>
<keyword evidence="1" id="KW-0175">Coiled coil</keyword>
<keyword evidence="2" id="KW-0472">Membrane</keyword>
<keyword evidence="2" id="KW-0812">Transmembrane</keyword>
<evidence type="ECO:0000256" key="2">
    <source>
        <dbReference type="SAM" id="Phobius"/>
    </source>
</evidence>
<proteinExistence type="predicted"/>
<evidence type="ECO:0000313" key="3">
    <source>
        <dbReference type="EMBL" id="MDX5929636.1"/>
    </source>
</evidence>
<evidence type="ECO:0000313" key="4">
    <source>
        <dbReference type="Proteomes" id="UP001279553"/>
    </source>
</evidence>
<reference evidence="3 4" key="1">
    <citation type="submission" date="2023-11" db="EMBL/GenBank/DDBJ databases">
        <title>MicrobeMod: A computational toolkit for identifying prokaryotic methylation and restriction-modification with nanopore sequencing.</title>
        <authorList>
            <person name="Crits-Christoph A."/>
            <person name="Kang S.C."/>
            <person name="Lee H."/>
            <person name="Ostrov N."/>
        </authorList>
    </citation>
    <scope>NUCLEOTIDE SEQUENCE [LARGE SCALE GENOMIC DNA]</scope>
    <source>
        <strain evidence="3 4">DSMZ 700</strain>
    </source>
</reference>
<protein>
    <submittedName>
        <fullName evidence="3">Uncharacterized protein</fullName>
    </submittedName>
</protein>
<dbReference type="RefSeq" id="WP_319612682.1">
    <property type="nucleotide sequence ID" value="NZ_JAWXYB010000013.1"/>
</dbReference>
<accession>A0AAW9DKX2</accession>
<keyword evidence="2" id="KW-1133">Transmembrane helix</keyword>
<feature type="transmembrane region" description="Helical" evidence="2">
    <location>
        <begin position="113"/>
        <end position="138"/>
    </location>
</feature>
<sequence length="204" mass="22287">MSEAEERLYGLMEIAERQQAVVQRALNGLAEERAALAQERQKLAAEASGLEERVREAISAAVTTALEQVGKDGVETVRKATKPMLEDLAGLAGGMAVAEEALRRIVAWASWRLLGWIVALTVGLMLFGWLSSTVVVWWDRTTVSQLRGEIAMLQANHKAWVKKGMLDKITYCEPGNRPCVAINQSAGKFGSSGGPYDLRVLKGY</sequence>
<dbReference type="EMBL" id="JAWXYB010000013">
    <property type="protein sequence ID" value="MDX5929636.1"/>
    <property type="molecule type" value="Genomic_DNA"/>
</dbReference>
<name>A0AAW9DKX2_ACIAO</name>
<evidence type="ECO:0000256" key="1">
    <source>
        <dbReference type="SAM" id="Coils"/>
    </source>
</evidence>
<organism evidence="3 4">
    <name type="scientific">Acidiphilium acidophilum</name>
    <name type="common">Thiobacillus acidophilus</name>
    <dbReference type="NCBI Taxonomy" id="76588"/>
    <lineage>
        <taxon>Bacteria</taxon>
        <taxon>Pseudomonadati</taxon>
        <taxon>Pseudomonadota</taxon>
        <taxon>Alphaproteobacteria</taxon>
        <taxon>Acetobacterales</taxon>
        <taxon>Acidocellaceae</taxon>
        <taxon>Acidiphilium</taxon>
    </lineage>
</organism>
<comment type="caution">
    <text evidence="3">The sequence shown here is derived from an EMBL/GenBank/DDBJ whole genome shotgun (WGS) entry which is preliminary data.</text>
</comment>
<gene>
    <name evidence="3" type="ORF">SIL87_02495</name>
</gene>
<feature type="coiled-coil region" evidence="1">
    <location>
        <begin position="12"/>
        <end position="60"/>
    </location>
</feature>